<protein>
    <recommendedName>
        <fullName evidence="3 11">Chorismate synthase</fullName>
        <shortName evidence="11">CS</shortName>
        <ecNumber evidence="3 11">4.2.3.5</ecNumber>
    </recommendedName>
    <alternativeName>
        <fullName evidence="11">5-enolpyruvylshikimate-3-phosphate phospholyase</fullName>
    </alternativeName>
</protein>
<comment type="pathway">
    <text evidence="1 11 12">Metabolic intermediate biosynthesis; chorismate biosynthesis; chorismate from D-erythrose 4-phosphate and phosphoenolpyruvate: step 7/7.</text>
</comment>
<comment type="cofactor">
    <cofactor evidence="11 12">
        <name>FMNH2</name>
        <dbReference type="ChEBI" id="CHEBI:57618"/>
    </cofactor>
    <text evidence="11 12">Reduced FMN (FMNH(2)).</text>
</comment>
<evidence type="ECO:0000256" key="1">
    <source>
        <dbReference type="ARBA" id="ARBA00005044"/>
    </source>
</evidence>
<evidence type="ECO:0000256" key="8">
    <source>
        <dbReference type="ARBA" id="ARBA00022857"/>
    </source>
</evidence>
<dbReference type="NCBIfam" id="TIGR00033">
    <property type="entry name" value="aroC"/>
    <property type="match status" value="1"/>
</dbReference>
<name>A0A7W8FYM9_9FIRM</name>
<keyword evidence="7 11" id="KW-0274">FAD</keyword>
<comment type="caution">
    <text evidence="13">The sequence shown here is derived from an EMBL/GenBank/DDBJ whole genome shotgun (WGS) entry which is preliminary data.</text>
</comment>
<keyword evidence="9 11" id="KW-0057">Aromatic amino acid biosynthesis</keyword>
<evidence type="ECO:0000256" key="5">
    <source>
        <dbReference type="ARBA" id="ARBA00022630"/>
    </source>
</evidence>
<dbReference type="Gene3D" id="3.60.150.10">
    <property type="entry name" value="Chorismate synthase AroC"/>
    <property type="match status" value="1"/>
</dbReference>
<dbReference type="AlphaFoldDB" id="A0A7W8FYM9"/>
<feature type="binding site" evidence="11">
    <location>
        <begin position="124"/>
        <end position="126"/>
    </location>
    <ligand>
        <name>FMN</name>
        <dbReference type="ChEBI" id="CHEBI:58210"/>
    </ligand>
</feature>
<dbReference type="CDD" id="cd07304">
    <property type="entry name" value="Chorismate_synthase"/>
    <property type="match status" value="1"/>
</dbReference>
<keyword evidence="4 11" id="KW-0028">Amino-acid biosynthesis</keyword>
<dbReference type="PROSITE" id="PS00788">
    <property type="entry name" value="CHORISMATE_SYNTHASE_2"/>
    <property type="match status" value="1"/>
</dbReference>
<dbReference type="HAMAP" id="MF_00300">
    <property type="entry name" value="Chorismate_synth"/>
    <property type="match status" value="1"/>
</dbReference>
<dbReference type="GO" id="GO:0008652">
    <property type="term" value="P:amino acid biosynthetic process"/>
    <property type="evidence" value="ECO:0007669"/>
    <property type="project" value="UniProtKB-KW"/>
</dbReference>
<dbReference type="SUPFAM" id="SSF103263">
    <property type="entry name" value="Chorismate synthase, AroC"/>
    <property type="match status" value="1"/>
</dbReference>
<comment type="function">
    <text evidence="11">Catalyzes the anti-1,4-elimination of the C-3 phosphate and the C-6 proR hydrogen from 5-enolpyruvylshikimate-3-phosphate (EPSP) to yield chorismate, which is the branch point compound that serves as the starting substrate for the three terminal pathways of aromatic amino acid biosynthesis. This reaction introduces a second double bond into the aromatic ring system.</text>
</comment>
<dbReference type="NCBIfam" id="NF003793">
    <property type="entry name" value="PRK05382.1"/>
    <property type="match status" value="1"/>
</dbReference>
<dbReference type="GO" id="GO:0010181">
    <property type="term" value="F:FMN binding"/>
    <property type="evidence" value="ECO:0007669"/>
    <property type="project" value="TreeGrafter"/>
</dbReference>
<comment type="similarity">
    <text evidence="2 11 12">Belongs to the chorismate synthase family.</text>
</comment>
<evidence type="ECO:0000313" key="14">
    <source>
        <dbReference type="Proteomes" id="UP000521313"/>
    </source>
</evidence>
<feature type="binding site" evidence="11">
    <location>
        <position position="330"/>
    </location>
    <ligand>
        <name>FMN</name>
        <dbReference type="ChEBI" id="CHEBI:58210"/>
    </ligand>
</feature>
<dbReference type="GO" id="GO:0009423">
    <property type="term" value="P:chorismate biosynthetic process"/>
    <property type="evidence" value="ECO:0007669"/>
    <property type="project" value="UniProtKB-UniRule"/>
</dbReference>
<comment type="subunit">
    <text evidence="11">Homotetramer.</text>
</comment>
<proteinExistence type="inferred from homology"/>
<evidence type="ECO:0000256" key="6">
    <source>
        <dbReference type="ARBA" id="ARBA00022643"/>
    </source>
</evidence>
<organism evidence="13 14">
    <name type="scientific">Faecalicoccus acidiformans</name>
    <dbReference type="NCBI Taxonomy" id="915173"/>
    <lineage>
        <taxon>Bacteria</taxon>
        <taxon>Bacillati</taxon>
        <taxon>Bacillota</taxon>
        <taxon>Erysipelotrichia</taxon>
        <taxon>Erysipelotrichales</taxon>
        <taxon>Erysipelotrichaceae</taxon>
        <taxon>Faecalicoccus</taxon>
    </lineage>
</organism>
<evidence type="ECO:0000256" key="10">
    <source>
        <dbReference type="ARBA" id="ARBA00023239"/>
    </source>
</evidence>
<dbReference type="PANTHER" id="PTHR21085:SF0">
    <property type="entry name" value="CHORISMATE SYNTHASE"/>
    <property type="match status" value="1"/>
</dbReference>
<dbReference type="InterPro" id="IPR000453">
    <property type="entry name" value="Chorismate_synth"/>
</dbReference>
<dbReference type="Pfam" id="PF01264">
    <property type="entry name" value="Chorismate_synt"/>
    <property type="match status" value="1"/>
</dbReference>
<evidence type="ECO:0000313" key="13">
    <source>
        <dbReference type="EMBL" id="MBB5184975.1"/>
    </source>
</evidence>
<reference evidence="13 14" key="1">
    <citation type="submission" date="2020-08" db="EMBL/GenBank/DDBJ databases">
        <title>Genomic Encyclopedia of Type Strains, Phase IV (KMG-IV): sequencing the most valuable type-strain genomes for metagenomic binning, comparative biology and taxonomic classification.</title>
        <authorList>
            <person name="Goeker M."/>
        </authorList>
    </citation>
    <scope>NUCLEOTIDE SEQUENCE [LARGE SCALE GENOMIC DNA]</scope>
    <source>
        <strain evidence="13 14">DSM 26963</strain>
    </source>
</reference>
<dbReference type="UniPathway" id="UPA00053">
    <property type="reaction ID" value="UER00090"/>
</dbReference>
<evidence type="ECO:0000256" key="12">
    <source>
        <dbReference type="RuleBase" id="RU000605"/>
    </source>
</evidence>
<dbReference type="InterPro" id="IPR035904">
    <property type="entry name" value="Chorismate_synth_AroC_sf"/>
</dbReference>
<dbReference type="EMBL" id="JACHHD010000008">
    <property type="protein sequence ID" value="MBB5184975.1"/>
    <property type="molecule type" value="Genomic_DNA"/>
</dbReference>
<comment type="caution">
    <text evidence="11">Lacks conserved residue(s) required for the propagation of feature annotation.</text>
</comment>
<keyword evidence="6 11" id="KW-0288">FMN</keyword>
<keyword evidence="5 11" id="KW-0285">Flavoprotein</keyword>
<dbReference type="Proteomes" id="UP000521313">
    <property type="component" value="Unassembled WGS sequence"/>
</dbReference>
<dbReference type="PIRSF" id="PIRSF001456">
    <property type="entry name" value="Chorismate_synth"/>
    <property type="match status" value="1"/>
</dbReference>
<dbReference type="PROSITE" id="PS00787">
    <property type="entry name" value="CHORISMATE_SYNTHASE_1"/>
    <property type="match status" value="1"/>
</dbReference>
<dbReference type="GO" id="GO:0009073">
    <property type="term" value="P:aromatic amino acid family biosynthetic process"/>
    <property type="evidence" value="ECO:0007669"/>
    <property type="project" value="UniProtKB-KW"/>
</dbReference>
<keyword evidence="10 11" id="KW-0456">Lyase</keyword>
<feature type="binding site" evidence="11">
    <location>
        <begin position="303"/>
        <end position="307"/>
    </location>
    <ligand>
        <name>FMN</name>
        <dbReference type="ChEBI" id="CHEBI:58210"/>
    </ligand>
</feature>
<dbReference type="RefSeq" id="WP_183375424.1">
    <property type="nucleotide sequence ID" value="NZ_JACHHD010000008.1"/>
</dbReference>
<accession>A0A7W8FYM9</accession>
<feature type="binding site" evidence="11">
    <location>
        <position position="52"/>
    </location>
    <ligand>
        <name>NADP(+)</name>
        <dbReference type="ChEBI" id="CHEBI:58349"/>
    </ligand>
</feature>
<gene>
    <name evidence="11" type="primary">aroC</name>
    <name evidence="13" type="ORF">HNQ43_001022</name>
</gene>
<evidence type="ECO:0000256" key="7">
    <source>
        <dbReference type="ARBA" id="ARBA00022827"/>
    </source>
</evidence>
<evidence type="ECO:0000256" key="11">
    <source>
        <dbReference type="HAMAP-Rule" id="MF_00300"/>
    </source>
</evidence>
<evidence type="ECO:0000256" key="9">
    <source>
        <dbReference type="ARBA" id="ARBA00023141"/>
    </source>
</evidence>
<evidence type="ECO:0000256" key="2">
    <source>
        <dbReference type="ARBA" id="ARBA00008014"/>
    </source>
</evidence>
<dbReference type="GO" id="GO:0004107">
    <property type="term" value="F:chorismate synthase activity"/>
    <property type="evidence" value="ECO:0007669"/>
    <property type="project" value="UniProtKB-UniRule"/>
</dbReference>
<dbReference type="GO" id="GO:0005829">
    <property type="term" value="C:cytosol"/>
    <property type="evidence" value="ECO:0007669"/>
    <property type="project" value="TreeGrafter"/>
</dbReference>
<evidence type="ECO:0000256" key="3">
    <source>
        <dbReference type="ARBA" id="ARBA00013036"/>
    </source>
</evidence>
<dbReference type="InterPro" id="IPR020541">
    <property type="entry name" value="Chorismate_synthase_CS"/>
</dbReference>
<feature type="binding site" evidence="11">
    <location>
        <position position="47"/>
    </location>
    <ligand>
        <name>NADP(+)</name>
        <dbReference type="ChEBI" id="CHEBI:58349"/>
    </ligand>
</feature>
<comment type="catalytic activity">
    <reaction evidence="11 12">
        <text>5-O-(1-carboxyvinyl)-3-phosphoshikimate = chorismate + phosphate</text>
        <dbReference type="Rhea" id="RHEA:21020"/>
        <dbReference type="ChEBI" id="CHEBI:29748"/>
        <dbReference type="ChEBI" id="CHEBI:43474"/>
        <dbReference type="ChEBI" id="CHEBI:57701"/>
        <dbReference type="EC" id="4.2.3.5"/>
    </reaction>
</comment>
<evidence type="ECO:0000256" key="4">
    <source>
        <dbReference type="ARBA" id="ARBA00022605"/>
    </source>
</evidence>
<sequence length="371" mass="40470">MKNTFGNNLTMTIFGESHGPCIGITLDGLPSGFPVDQKAILEDMKKRKAAGKISTQRHEDDIPQIVSGLFQGKTTGTPLTILISNKDQHSKDYESLKGRLRPGHADYTAYKRYNGYQDYRGGGHFSGRLTACMVAGGSICKQILAARGVKIGSHLEQCGTILDKPFSSDKEQCAREIDQMNQKAFAVLDPHKEDAMKQEILLAQQEGDSIGGILETVVLNYPAGIGDPIFDSLEGLLSHGLYAIPAVKAVSFGEGFGFARLKGSQANDAFICNRTIQTRTNHNAGINGGISNGMPILIHTCIKPTPSIYKTQDSVDYLTKENVQLKIEGRHDPCILHRARIVVDCMCAFVLLDAWMSKAGLEAFMEDPYAC</sequence>
<dbReference type="PANTHER" id="PTHR21085">
    <property type="entry name" value="CHORISMATE SYNTHASE"/>
    <property type="match status" value="1"/>
</dbReference>
<feature type="binding site" evidence="11">
    <location>
        <position position="288"/>
    </location>
    <ligand>
        <name>FMN</name>
        <dbReference type="ChEBI" id="CHEBI:58210"/>
    </ligand>
</feature>
<dbReference type="EC" id="4.2.3.5" evidence="3 11"/>
<keyword evidence="8 11" id="KW-0521">NADP</keyword>